<evidence type="ECO:0000259" key="6">
    <source>
        <dbReference type="PROSITE" id="PS51296"/>
    </source>
</evidence>
<name>A0A381Y2R5_9ZZZZ</name>
<feature type="domain" description="Rieske" evidence="6">
    <location>
        <begin position="27"/>
        <end position="134"/>
    </location>
</feature>
<dbReference type="GO" id="GO:0016491">
    <property type="term" value="F:oxidoreductase activity"/>
    <property type="evidence" value="ECO:0007669"/>
    <property type="project" value="UniProtKB-KW"/>
</dbReference>
<evidence type="ECO:0000313" key="7">
    <source>
        <dbReference type="EMBL" id="SVA70707.1"/>
    </source>
</evidence>
<dbReference type="Pfam" id="PF00355">
    <property type="entry name" value="Rieske"/>
    <property type="match status" value="1"/>
</dbReference>
<dbReference type="CDD" id="cd03479">
    <property type="entry name" value="Rieske_RO_Alpha_PhDO_like"/>
    <property type="match status" value="1"/>
</dbReference>
<evidence type="ECO:0000256" key="5">
    <source>
        <dbReference type="ARBA" id="ARBA00023014"/>
    </source>
</evidence>
<evidence type="ECO:0000256" key="3">
    <source>
        <dbReference type="ARBA" id="ARBA00023002"/>
    </source>
</evidence>
<sequence length="214" mass="24039">MLTDAENNLICHTGPGTPMGEVLRRYWLPCLLISDLPENDGAPVRVKILGEELVAFRDTDGRVGLIDERCPHRGASMFFAINQECGLMCIYHGWKFDVEGNCVDMPSDLPGSTFRDKVHIASYPCIESAGMIWTYMGPTDKKPLEPDLLFNRLPSNQIIATKCPVYCNYVQSIEGNIDPSHLGTLHRRLIDWTLETDETDRPGTPSPNLRSYIL</sequence>
<evidence type="ECO:0000256" key="2">
    <source>
        <dbReference type="ARBA" id="ARBA00022723"/>
    </source>
</evidence>
<dbReference type="AlphaFoldDB" id="A0A381Y2R5"/>
<dbReference type="GO" id="GO:0046872">
    <property type="term" value="F:metal ion binding"/>
    <property type="evidence" value="ECO:0007669"/>
    <property type="project" value="UniProtKB-KW"/>
</dbReference>
<keyword evidence="4" id="KW-0408">Iron</keyword>
<dbReference type="SUPFAM" id="SSF50022">
    <property type="entry name" value="ISP domain"/>
    <property type="match status" value="1"/>
</dbReference>
<dbReference type="PROSITE" id="PS51296">
    <property type="entry name" value="RIESKE"/>
    <property type="match status" value="1"/>
</dbReference>
<dbReference type="SUPFAM" id="SSF55961">
    <property type="entry name" value="Bet v1-like"/>
    <property type="match status" value="1"/>
</dbReference>
<reference evidence="7" key="1">
    <citation type="submission" date="2018-05" db="EMBL/GenBank/DDBJ databases">
        <authorList>
            <person name="Lanie J.A."/>
            <person name="Ng W.-L."/>
            <person name="Kazmierczak K.M."/>
            <person name="Andrzejewski T.M."/>
            <person name="Davidsen T.M."/>
            <person name="Wayne K.J."/>
            <person name="Tettelin H."/>
            <person name="Glass J.I."/>
            <person name="Rusch D."/>
            <person name="Podicherti R."/>
            <person name="Tsui H.-C.T."/>
            <person name="Winkler M.E."/>
        </authorList>
    </citation>
    <scope>NUCLEOTIDE SEQUENCE</scope>
</reference>
<organism evidence="7">
    <name type="scientific">marine metagenome</name>
    <dbReference type="NCBI Taxonomy" id="408172"/>
    <lineage>
        <taxon>unclassified sequences</taxon>
        <taxon>metagenomes</taxon>
        <taxon>ecological metagenomes</taxon>
    </lineage>
</organism>
<protein>
    <recommendedName>
        <fullName evidence="6">Rieske domain-containing protein</fullName>
    </recommendedName>
</protein>
<keyword evidence="3" id="KW-0560">Oxidoreductase</keyword>
<dbReference type="GO" id="GO:0051537">
    <property type="term" value="F:2 iron, 2 sulfur cluster binding"/>
    <property type="evidence" value="ECO:0007669"/>
    <property type="project" value="UniProtKB-KW"/>
</dbReference>
<dbReference type="EMBL" id="UINC01017116">
    <property type="protein sequence ID" value="SVA70707.1"/>
    <property type="molecule type" value="Genomic_DNA"/>
</dbReference>
<keyword evidence="1" id="KW-0001">2Fe-2S</keyword>
<evidence type="ECO:0000256" key="1">
    <source>
        <dbReference type="ARBA" id="ARBA00022714"/>
    </source>
</evidence>
<proteinExistence type="predicted"/>
<dbReference type="Gene3D" id="2.102.10.10">
    <property type="entry name" value="Rieske [2Fe-2S] iron-sulphur domain"/>
    <property type="match status" value="1"/>
</dbReference>
<keyword evidence="5" id="KW-0411">Iron-sulfur</keyword>
<dbReference type="InterPro" id="IPR017941">
    <property type="entry name" value="Rieske_2Fe-2S"/>
</dbReference>
<accession>A0A381Y2R5</accession>
<dbReference type="PANTHER" id="PTHR21266">
    <property type="entry name" value="IRON-SULFUR DOMAIN CONTAINING PROTEIN"/>
    <property type="match status" value="1"/>
</dbReference>
<dbReference type="InterPro" id="IPR036922">
    <property type="entry name" value="Rieske_2Fe-2S_sf"/>
</dbReference>
<gene>
    <name evidence="7" type="ORF">METZ01_LOCUS123561</name>
</gene>
<evidence type="ECO:0000256" key="4">
    <source>
        <dbReference type="ARBA" id="ARBA00023004"/>
    </source>
</evidence>
<keyword evidence="2" id="KW-0479">Metal-binding</keyword>
<feature type="non-terminal residue" evidence="7">
    <location>
        <position position="214"/>
    </location>
</feature>
<dbReference type="InterPro" id="IPR050584">
    <property type="entry name" value="Cholesterol_7-desaturase"/>
</dbReference>
<dbReference type="PANTHER" id="PTHR21266:SF59">
    <property type="entry name" value="BLR4922 PROTEIN"/>
    <property type="match status" value="1"/>
</dbReference>